<reference evidence="1 2" key="1">
    <citation type="submission" date="2019-03" db="EMBL/GenBank/DDBJ databases">
        <authorList>
            <person name="Ludwig S."/>
            <person name="Saikali A."/>
            <person name="Addai K."/>
            <person name="Agarwal S."/>
            <person name="Ahmad I.M."/>
            <person name="Alumyar Y.S."/>
            <person name="An J."/>
            <person name="Antar T.E."/>
            <person name="Antony V."/>
            <person name="Arvin L.E."/>
            <person name="Atanasoff K.E."/>
            <person name="Ati R."/>
            <person name="Batista A."/>
            <person name="Bembuh M.L."/>
            <person name="Bhardvaj T.B."/>
            <person name="Brown C.J."/>
            <person name="Butt S.T."/>
            <person name="Cahn D."/>
            <person name="Canales I.-I."/>
            <person name="Carr K."/>
            <person name="Chen K.Z."/>
            <person name="Chen M."/>
            <person name="Chigurupati S."/>
            <person name="Chou C."/>
            <person name="Chung C.S."/>
            <person name="Cole S.T."/>
            <person name="Colson C.L."/>
            <person name="Dent D.M."/>
            <person name="Djiogo E.M."/>
            <person name="Domrachev B.M."/>
            <person name="Dwivedi J."/>
            <person name="Ehsani C."/>
            <person name="Essien U.A."/>
            <person name="Fakhar A."/>
            <person name="Flood S.H."/>
            <person name="Furletti G."/>
            <person name="Gebreegziabher M."/>
            <person name="Goralski S.M."/>
            <person name="Gruver-Williams A."/>
            <person name="Guldan M.L."/>
            <person name="Gurung S."/>
            <person name="Heo K."/>
            <person name="John R.A."/>
            <person name="Kabir L."/>
            <person name="Kaira H."/>
            <person name="Kane M.S."/>
            <person name="Karanja M."/>
            <person name="Karley A.N."/>
            <person name="Kelleher J."/>
            <person name="Khan A.M."/>
            <person name="Khan A."/>
            <person name="Kharel S."/>
            <person name="Kidane M."/>
            <person name="Konanur P."/>
            <person name="Kuo N.K."/>
            <person name="Kyaw G."/>
            <person name="Lahijan N."/>
            <person name="Lamm D.N."/>
            <person name="Lance S.V."/>
            <person name="Le C."/>
            <person name="Lee C.H."/>
            <person name="Leka D."/>
            <person name="Li C."/>
            <person name="Lim S.Y."/>
            <person name="Lo J."/>
            <person name="Mahaney V.M."/>
            <person name="Mangukiya A."/>
            <person name="Mani D."/>
            <person name="Mariano P."/>
            <person name="Markward M.L."/>
            <person name="Mbaekwe U."/>
            <person name="Mcgowan H."/>
            <person name="Mcnamara A."/>
            <person name="Mebrahtu S."/>
            <person name="Mohamed A."/>
            <person name="Mohamed M.E."/>
            <person name="Muntaka F."/>
            <person name="Naqvi T."/>
            <person name="Nengel A.M."/>
            <person name="Neupane S."/>
            <person name="Nguyen J."/>
            <person name="Nguyen J."/>
            <person name="Nwoji I.C."/>
            <person name="O'Brien T."/>
            <person name="Okusolubo T.A."/>
            <person name="Paek J."/>
            <person name="Pandithakoralag H."/>
            <person name="Parsa S."/>
            <person name="Perry C."/>
            <person name="Petrie C.R."/>
            <person name="Poteshman G.A."/>
            <person name="Quiros D."/>
            <person name="Rana S."/>
            <person name="Reister J."/>
            <person name="Reyes E."/>
            <person name="Riaz H.S."/>
            <person name="Roach T.L."/>
            <person name="Scalsky R."/>
            <person name="Schultz J.A."/>
            <person name="Scott C.F."/>
            <person name="Sekira M.D."/>
            <person name="Shee C.S."/>
            <person name="Shultz P."/>
            <person name="Siarez J.A."/>
            <person name="Simpson A.L."/>
            <person name="Singh S."/>
            <person name="Smith F.R."/>
            <person name="Smith S.A."/>
            <person name="Sobers S."/>
            <person name="Sobowale A.O."/>
            <person name="Somoza K.A."/>
            <person name="Song M."/>
            <person name="Spence R.N."/>
            <person name="Spruill R.A."/>
            <person name="Subedi A."/>
            <person name="Taj A.B."/>
            <person name="Thomas J."/>
            <person name="Todd J.C."/>
            <person name="Tran T."/>
            <person name="Varghese J."/>
            <person name="Vartanian E."/>
            <person name="Vega A."/>
            <person name="Vong A."/>
            <person name="Wachhaus L.E."/>
            <person name="Walter A.J."/>
            <person name="Wessel M.E."/>
            <person name="Azam A.M."/>
            <person name="Blocker D."/>
            <person name="Naeem N.-U.-A."/>
            <person name="Patel R."/>
            <person name="Shakarov P."/>
            <person name="Xie C.L."/>
            <person name="Zolnerowich N."/>
            <person name="Correa-Mendez M."/>
            <person name="Fabian M."/>
            <person name="Fishbein J."/>
            <person name="Harkles L."/>
            <person name="Reger N."/>
            <person name="Saleh S."/>
            <person name="Erill I."/>
            <person name="Caruso S.M."/>
            <person name="Garlena R.A."/>
            <person name="Russell D.A."/>
            <person name="Pope W.H."/>
            <person name="Jacobs-Sera D."/>
            <person name="Hatfull G.F."/>
        </authorList>
    </citation>
    <scope>NUCLEOTIDE SEQUENCE [LARGE SCALE GENOMIC DNA]</scope>
</reference>
<gene>
    <name evidence="1" type="primary">51</name>
    <name evidence="1" type="ORF">SEA_REMUSLOOPIN_51</name>
</gene>
<dbReference type="Proteomes" id="UP000297158">
    <property type="component" value="Segment"/>
</dbReference>
<name>A0A4D6E5I4_9CAUD</name>
<dbReference type="EMBL" id="MK686068">
    <property type="protein sequence ID" value="QBZ73365.1"/>
    <property type="molecule type" value="Genomic_DNA"/>
</dbReference>
<organism evidence="1 2">
    <name type="scientific">Streptomyces phage RemusLoopin</name>
    <dbReference type="NCBI Taxonomy" id="2562346"/>
    <lineage>
        <taxon>Viruses</taxon>
        <taxon>Duplodnaviria</taxon>
        <taxon>Heunggongvirae</taxon>
        <taxon>Uroviricota</taxon>
        <taxon>Caudoviricetes</taxon>
        <taxon>Colingsworthviridae</taxon>
        <taxon>Sebastisaurusvirus</taxon>
        <taxon>Sebastisaurusvirus remusloopin</taxon>
    </lineage>
</organism>
<keyword evidence="2" id="KW-1185">Reference proteome</keyword>
<accession>A0A4D6E5I4</accession>
<sequence>MSESAAPREIVSSRVPEIRATVSPDCDVCAALAKQWDDKQDRDLLIEINNHPHEEPKLSRVKAWVAEGASVG</sequence>
<evidence type="ECO:0000313" key="1">
    <source>
        <dbReference type="EMBL" id="QBZ73365.1"/>
    </source>
</evidence>
<protein>
    <submittedName>
        <fullName evidence="1">Uncharacterized protein</fullName>
    </submittedName>
</protein>
<proteinExistence type="predicted"/>
<evidence type="ECO:0000313" key="2">
    <source>
        <dbReference type="Proteomes" id="UP000297158"/>
    </source>
</evidence>